<dbReference type="EMBL" id="CM023491">
    <property type="protein sequence ID" value="KAH6941263.1"/>
    <property type="molecule type" value="Genomic_DNA"/>
</dbReference>
<proteinExistence type="predicted"/>
<gene>
    <name evidence="1" type="ORF">HPB50_015381</name>
</gene>
<evidence type="ECO:0000313" key="1">
    <source>
        <dbReference type="EMBL" id="KAH6941263.1"/>
    </source>
</evidence>
<organism evidence="1 2">
    <name type="scientific">Hyalomma asiaticum</name>
    <name type="common">Tick</name>
    <dbReference type="NCBI Taxonomy" id="266040"/>
    <lineage>
        <taxon>Eukaryota</taxon>
        <taxon>Metazoa</taxon>
        <taxon>Ecdysozoa</taxon>
        <taxon>Arthropoda</taxon>
        <taxon>Chelicerata</taxon>
        <taxon>Arachnida</taxon>
        <taxon>Acari</taxon>
        <taxon>Parasitiformes</taxon>
        <taxon>Ixodida</taxon>
        <taxon>Ixodoidea</taxon>
        <taxon>Ixodidae</taxon>
        <taxon>Hyalomminae</taxon>
        <taxon>Hyalomma</taxon>
    </lineage>
</organism>
<comment type="caution">
    <text evidence="1">The sequence shown here is derived from an EMBL/GenBank/DDBJ whole genome shotgun (WGS) entry which is preliminary data.</text>
</comment>
<reference evidence="1" key="1">
    <citation type="submission" date="2020-05" db="EMBL/GenBank/DDBJ databases">
        <title>Large-scale comparative analyses of tick genomes elucidate their genetic diversity and vector capacities.</title>
        <authorList>
            <person name="Jia N."/>
            <person name="Wang J."/>
            <person name="Shi W."/>
            <person name="Du L."/>
            <person name="Sun Y."/>
            <person name="Zhan W."/>
            <person name="Jiang J."/>
            <person name="Wang Q."/>
            <person name="Zhang B."/>
            <person name="Ji P."/>
            <person name="Sakyi L.B."/>
            <person name="Cui X."/>
            <person name="Yuan T."/>
            <person name="Jiang B."/>
            <person name="Yang W."/>
            <person name="Lam T.T.-Y."/>
            <person name="Chang Q."/>
            <person name="Ding S."/>
            <person name="Wang X."/>
            <person name="Zhu J."/>
            <person name="Ruan X."/>
            <person name="Zhao L."/>
            <person name="Wei J."/>
            <person name="Que T."/>
            <person name="Du C."/>
            <person name="Cheng J."/>
            <person name="Dai P."/>
            <person name="Han X."/>
            <person name="Huang E."/>
            <person name="Gao Y."/>
            <person name="Liu J."/>
            <person name="Shao H."/>
            <person name="Ye R."/>
            <person name="Li L."/>
            <person name="Wei W."/>
            <person name="Wang X."/>
            <person name="Wang C."/>
            <person name="Yang T."/>
            <person name="Huo Q."/>
            <person name="Li W."/>
            <person name="Guo W."/>
            <person name="Chen H."/>
            <person name="Zhou L."/>
            <person name="Ni X."/>
            <person name="Tian J."/>
            <person name="Zhou Y."/>
            <person name="Sheng Y."/>
            <person name="Liu T."/>
            <person name="Pan Y."/>
            <person name="Xia L."/>
            <person name="Li J."/>
            <person name="Zhao F."/>
            <person name="Cao W."/>
        </authorList>
    </citation>
    <scope>NUCLEOTIDE SEQUENCE</scope>
    <source>
        <strain evidence="1">Hyas-2018</strain>
    </source>
</reference>
<name>A0ACB7T2B6_HYAAI</name>
<accession>A0ACB7T2B6</accession>
<keyword evidence="2" id="KW-1185">Reference proteome</keyword>
<sequence length="707" mass="78652">MPAKSSPEHLGVRCTSDLMVPFMFTPPPPDARFFYSARKLAHRVTVVFGAAVHSRIAVAFVRSAVLSPLSPFEDPFVGVAVSEMARDPGLHLPRTLSTSALRIKSRCSFWEKMNELPARKLTARLWNPKFVGAHRSYLAHCRFDVRADLRHMSSRINRHGEDQIVTPFAQILASLRSVLNNIKHLTKDIPPTMKVPSGSPGTNTSGSSLTEEEYSQMASSTVKELEWCLEQLETIQSHRSVGDMASSKFKRMLNKELSHFSESKSGSQISEYICNTFLDKVQDLDLQVLRPEECGGTGGVTAGVAGVPGSVPGVPSSGSKTRQHRPSDAMSQISGIRRSLHHTNSLTTLPKYGVETPREQELGLERDLLKTFDISSKKFLTFLMTLEDHYLKVPYHNSSHAADVTQSIHVLLLSPALDTVFTDLEILAALFAGAIHDVDHPGVTNQYLINTSSELAIMYNDESVLENHSLAVSFKLLQDETCNIFENLTKKQRLTLRKMVIDMVLATDMSKHMSLLADLKTMVETKKVAGSGVLLLDNYTERIQVLQNMIHCADLSNPTKPLELYRTWVDLVMSEFFMQGDKERAENLDISPMCDRHTATIEKTQVGFIDYIAHPLWETWADLVHPDAQEILDRLEENRDWYQNMIPISPTSSVPDIAPGDGSGGDEEGAGDGDSKSADKIKFQITIEEPEDDDNCIREESPTSSDG</sequence>
<protein>
    <submittedName>
        <fullName evidence="1">Uncharacterized protein</fullName>
    </submittedName>
</protein>
<dbReference type="Proteomes" id="UP000821845">
    <property type="component" value="Chromosome 11"/>
</dbReference>
<evidence type="ECO:0000313" key="2">
    <source>
        <dbReference type="Proteomes" id="UP000821845"/>
    </source>
</evidence>